<feature type="domain" description="GyrI-like small molecule binding" evidence="1">
    <location>
        <begin position="141"/>
        <end position="207"/>
    </location>
</feature>
<comment type="caution">
    <text evidence="2">The sequence shown here is derived from an EMBL/GenBank/DDBJ whole genome shotgun (WGS) entry which is preliminary data.</text>
</comment>
<dbReference type="RefSeq" id="WP_377833122.1">
    <property type="nucleotide sequence ID" value="NZ_JBHRSK010000006.1"/>
</dbReference>
<protein>
    <submittedName>
        <fullName evidence="2">GyrI-like domain-containing protein</fullName>
    </submittedName>
</protein>
<organism evidence="2 3">
    <name type="scientific">Acidimangrovimonas pyrenivorans</name>
    <dbReference type="NCBI Taxonomy" id="2030798"/>
    <lineage>
        <taxon>Bacteria</taxon>
        <taxon>Pseudomonadati</taxon>
        <taxon>Pseudomonadota</taxon>
        <taxon>Alphaproteobacteria</taxon>
        <taxon>Rhodobacterales</taxon>
        <taxon>Paracoccaceae</taxon>
        <taxon>Acidimangrovimonas</taxon>
    </lineage>
</organism>
<sequence>MTKIDFRKIDKPFYSGKVGRWDRLAVPEMSFLAIDGRGDPGGPAFAAAIAALYAVAYKVKFARKAAGTEDFTVGPLEALWWAEDMADFQPGSGGRERWQWRAVLRMPGDIGPDAVEAARAVAAKALAKKPAPACDAATLARVAPLRFAEGDCLQTLHVGSYLDEAPVLARLHGEVIPGLGLRPAGLHHEIYLSDPRRTAPEKLRTILRQPVAPAEG</sequence>
<name>A0ABV7AHG2_9RHOB</name>
<reference evidence="3" key="1">
    <citation type="journal article" date="2019" name="Int. J. Syst. Evol. Microbiol.">
        <title>The Global Catalogue of Microorganisms (GCM) 10K type strain sequencing project: providing services to taxonomists for standard genome sequencing and annotation.</title>
        <authorList>
            <consortium name="The Broad Institute Genomics Platform"/>
            <consortium name="The Broad Institute Genome Sequencing Center for Infectious Disease"/>
            <person name="Wu L."/>
            <person name="Ma J."/>
        </authorList>
    </citation>
    <scope>NUCLEOTIDE SEQUENCE [LARGE SCALE GENOMIC DNA]</scope>
    <source>
        <strain evidence="3">KCTC 62192</strain>
    </source>
</reference>
<dbReference type="InterPro" id="IPR011256">
    <property type="entry name" value="Reg_factor_effector_dom_sf"/>
</dbReference>
<evidence type="ECO:0000313" key="3">
    <source>
        <dbReference type="Proteomes" id="UP001595443"/>
    </source>
</evidence>
<gene>
    <name evidence="2" type="ORF">ACFOES_09980</name>
</gene>
<dbReference type="InterPro" id="IPR029442">
    <property type="entry name" value="GyrI-like"/>
</dbReference>
<accession>A0ABV7AHG2</accession>
<dbReference type="EMBL" id="JBHRSK010000006">
    <property type="protein sequence ID" value="MFC2968422.1"/>
    <property type="molecule type" value="Genomic_DNA"/>
</dbReference>
<dbReference type="SUPFAM" id="SSF55136">
    <property type="entry name" value="Probable bacterial effector-binding domain"/>
    <property type="match status" value="1"/>
</dbReference>
<keyword evidence="3" id="KW-1185">Reference proteome</keyword>
<dbReference type="Pfam" id="PF06445">
    <property type="entry name" value="GyrI-like"/>
    <property type="match status" value="1"/>
</dbReference>
<evidence type="ECO:0000259" key="1">
    <source>
        <dbReference type="Pfam" id="PF06445"/>
    </source>
</evidence>
<dbReference type="Gene3D" id="3.20.80.10">
    <property type="entry name" value="Regulatory factor, effector binding domain"/>
    <property type="match status" value="1"/>
</dbReference>
<dbReference type="Proteomes" id="UP001595443">
    <property type="component" value="Unassembled WGS sequence"/>
</dbReference>
<evidence type="ECO:0000313" key="2">
    <source>
        <dbReference type="EMBL" id="MFC2968422.1"/>
    </source>
</evidence>
<proteinExistence type="predicted"/>